<reference evidence="3" key="1">
    <citation type="submission" date="2012-02" db="EMBL/GenBank/DDBJ databases">
        <title>The complete genome of Solitalea canadensis DSM 3403.</title>
        <authorList>
            <consortium name="US DOE Joint Genome Institute (JGI-PGF)"/>
            <person name="Lucas S."/>
            <person name="Copeland A."/>
            <person name="Lapidus A."/>
            <person name="Glavina del Rio T."/>
            <person name="Dalin E."/>
            <person name="Tice H."/>
            <person name="Bruce D."/>
            <person name="Goodwin L."/>
            <person name="Pitluck S."/>
            <person name="Peters L."/>
            <person name="Ovchinnikova G."/>
            <person name="Lu M."/>
            <person name="Kyrpides N."/>
            <person name="Mavromatis K."/>
            <person name="Ivanova N."/>
            <person name="Brettin T."/>
            <person name="Detter J.C."/>
            <person name="Han C."/>
            <person name="Larimer F."/>
            <person name="Land M."/>
            <person name="Hauser L."/>
            <person name="Markowitz V."/>
            <person name="Cheng J.-F."/>
            <person name="Hugenholtz P."/>
            <person name="Woyke T."/>
            <person name="Wu D."/>
            <person name="Spring S."/>
            <person name="Schroeder M."/>
            <person name="Kopitz M."/>
            <person name="Brambilla E."/>
            <person name="Klenk H.-P."/>
            <person name="Eisen J.A."/>
        </authorList>
    </citation>
    <scope>NUCLEOTIDE SEQUENCE</scope>
    <source>
        <strain evidence="3">DSM 3403</strain>
    </source>
</reference>
<dbReference type="InterPro" id="IPR012349">
    <property type="entry name" value="Split_barrel_FMN-bd"/>
</dbReference>
<keyword evidence="1" id="KW-0560">Oxidoreductase</keyword>
<dbReference type="Proteomes" id="UP000007590">
    <property type="component" value="Chromosome"/>
</dbReference>
<name>H8KSI2_SOLCM</name>
<dbReference type="eggNOG" id="COG0748">
    <property type="taxonomic scope" value="Bacteria"/>
</dbReference>
<sequence length="138" mass="15972">MTVDFLYEFISKNKYAVLSTVTVDGLPESAVVGIAITTDLRIIFDTLSTSRKYQNLINNPSIAFVIGWDGEQTIQYEGTAKIPDEKELEELLQIYFNVFPDGKDRKENWKDIAYFSVSPRWIRYSDFNVPVTIEEIRF</sequence>
<protein>
    <submittedName>
        <fullName evidence="3">Putative stress protein (General stress protein 26)</fullName>
    </submittedName>
</protein>
<evidence type="ECO:0000256" key="1">
    <source>
        <dbReference type="ARBA" id="ARBA00023002"/>
    </source>
</evidence>
<dbReference type="AlphaFoldDB" id="H8KSI2"/>
<dbReference type="EMBL" id="CP003349">
    <property type="protein sequence ID" value="AFD08533.1"/>
    <property type="molecule type" value="Genomic_DNA"/>
</dbReference>
<gene>
    <name evidence="3" type="ordered locus">Solca_3529</name>
</gene>
<dbReference type="SUPFAM" id="SSF50475">
    <property type="entry name" value="FMN-binding split barrel"/>
    <property type="match status" value="1"/>
</dbReference>
<dbReference type="InterPro" id="IPR011576">
    <property type="entry name" value="Pyridox_Oxase_N"/>
</dbReference>
<dbReference type="KEGG" id="scn:Solca_3529"/>
<keyword evidence="4" id="KW-1185">Reference proteome</keyword>
<dbReference type="RefSeq" id="WP_014681756.1">
    <property type="nucleotide sequence ID" value="NC_017770.1"/>
</dbReference>
<dbReference type="PANTHER" id="PTHR35176:SF6">
    <property type="entry name" value="HEME OXYGENASE HI_0854-RELATED"/>
    <property type="match status" value="1"/>
</dbReference>
<dbReference type="OrthoDB" id="162914at2"/>
<dbReference type="InterPro" id="IPR052019">
    <property type="entry name" value="F420H2_bilvrd_red/Heme_oxyg"/>
</dbReference>
<evidence type="ECO:0000259" key="2">
    <source>
        <dbReference type="Pfam" id="PF01243"/>
    </source>
</evidence>
<dbReference type="Gene3D" id="2.30.110.10">
    <property type="entry name" value="Electron Transport, Fmn-binding Protein, Chain A"/>
    <property type="match status" value="1"/>
</dbReference>
<dbReference type="PANTHER" id="PTHR35176">
    <property type="entry name" value="HEME OXYGENASE HI_0854-RELATED"/>
    <property type="match status" value="1"/>
</dbReference>
<dbReference type="Pfam" id="PF01243">
    <property type="entry name" value="PNPOx_N"/>
    <property type="match status" value="1"/>
</dbReference>
<evidence type="ECO:0000313" key="3">
    <source>
        <dbReference type="EMBL" id="AFD08533.1"/>
    </source>
</evidence>
<proteinExistence type="predicted"/>
<dbReference type="HOGENOM" id="CLU_147311_0_0_10"/>
<evidence type="ECO:0000313" key="4">
    <source>
        <dbReference type="Proteomes" id="UP000007590"/>
    </source>
</evidence>
<dbReference type="GO" id="GO:0070967">
    <property type="term" value="F:coenzyme F420 binding"/>
    <property type="evidence" value="ECO:0007669"/>
    <property type="project" value="TreeGrafter"/>
</dbReference>
<dbReference type="GO" id="GO:0016627">
    <property type="term" value="F:oxidoreductase activity, acting on the CH-CH group of donors"/>
    <property type="evidence" value="ECO:0007669"/>
    <property type="project" value="TreeGrafter"/>
</dbReference>
<organism evidence="3 4">
    <name type="scientific">Solitalea canadensis (strain ATCC 29591 / DSM 3403 / JCM 21819 / LMG 8368 / NBRC 15130 / NCIMB 12057 / USAM 9D)</name>
    <name type="common">Flexibacter canadensis</name>
    <dbReference type="NCBI Taxonomy" id="929556"/>
    <lineage>
        <taxon>Bacteria</taxon>
        <taxon>Pseudomonadati</taxon>
        <taxon>Bacteroidota</taxon>
        <taxon>Sphingobacteriia</taxon>
        <taxon>Sphingobacteriales</taxon>
        <taxon>Sphingobacteriaceae</taxon>
        <taxon>Solitalea</taxon>
    </lineage>
</organism>
<accession>H8KSI2</accession>
<feature type="domain" description="Pyridoxamine 5'-phosphate oxidase N-terminal" evidence="2">
    <location>
        <begin position="8"/>
        <end position="123"/>
    </location>
</feature>
<dbReference type="GO" id="GO:0005829">
    <property type="term" value="C:cytosol"/>
    <property type="evidence" value="ECO:0007669"/>
    <property type="project" value="TreeGrafter"/>
</dbReference>